<evidence type="ECO:0008006" key="3">
    <source>
        <dbReference type="Google" id="ProtNLM"/>
    </source>
</evidence>
<dbReference type="CDD" id="cd07818">
    <property type="entry name" value="SRPBCC_1"/>
    <property type="match status" value="1"/>
</dbReference>
<evidence type="ECO:0000313" key="2">
    <source>
        <dbReference type="Proteomes" id="UP000680038"/>
    </source>
</evidence>
<dbReference type="Gene3D" id="3.30.530.20">
    <property type="match status" value="1"/>
</dbReference>
<accession>A0A916NNW6</accession>
<dbReference type="EMBL" id="CAJRAF010000004">
    <property type="protein sequence ID" value="CAG5017480.1"/>
    <property type="molecule type" value="Genomic_DNA"/>
</dbReference>
<keyword evidence="2" id="KW-1185">Reference proteome</keyword>
<dbReference type="SUPFAM" id="SSF55961">
    <property type="entry name" value="Bet v1-like"/>
    <property type="match status" value="1"/>
</dbReference>
<dbReference type="InterPro" id="IPR023393">
    <property type="entry name" value="START-like_dom_sf"/>
</dbReference>
<gene>
    <name evidence="1" type="ORF">DYBT9275_05781</name>
</gene>
<dbReference type="RefSeq" id="WP_215242117.1">
    <property type="nucleotide sequence ID" value="NZ_CAJRAF010000004.1"/>
</dbReference>
<dbReference type="AlphaFoldDB" id="A0A916NNW6"/>
<evidence type="ECO:0000313" key="1">
    <source>
        <dbReference type="EMBL" id="CAG5017480.1"/>
    </source>
</evidence>
<comment type="caution">
    <text evidence="1">The sequence shown here is derived from an EMBL/GenBank/DDBJ whole genome shotgun (WGS) entry which is preliminary data.</text>
</comment>
<proteinExistence type="predicted"/>
<protein>
    <recommendedName>
        <fullName evidence="3">Polyketide cyclase</fullName>
    </recommendedName>
</protein>
<dbReference type="Proteomes" id="UP000680038">
    <property type="component" value="Unassembled WGS sequence"/>
</dbReference>
<sequence>MKIIKKILIVIAAIIILLLVVALFTKKDYTIERNVTINKPKQEVFDYIRLLKNQSYYSVWVMRDPQVKREFKGTDGTEGFVTTWESTMDEVGKGEQEITKVVDGEAVDSHLHFIKPFEGQANASMTTQAISDTQTKVNWKFSSSMAYPMNIMLVFISMEDMLGKDMSDGLHNLKAILEK</sequence>
<reference evidence="1" key="1">
    <citation type="submission" date="2021-04" db="EMBL/GenBank/DDBJ databases">
        <authorList>
            <person name="Rodrigo-Torres L."/>
            <person name="Arahal R. D."/>
            <person name="Lucena T."/>
        </authorList>
    </citation>
    <scope>NUCLEOTIDE SEQUENCE</scope>
    <source>
        <strain evidence="1">CECT 9275</strain>
    </source>
</reference>
<name>A0A916NNW6_9BACT</name>
<organism evidence="1 2">
    <name type="scientific">Dyadobacter helix</name>
    <dbReference type="NCBI Taxonomy" id="2822344"/>
    <lineage>
        <taxon>Bacteria</taxon>
        <taxon>Pseudomonadati</taxon>
        <taxon>Bacteroidota</taxon>
        <taxon>Cytophagia</taxon>
        <taxon>Cytophagales</taxon>
        <taxon>Spirosomataceae</taxon>
        <taxon>Dyadobacter</taxon>
    </lineage>
</organism>